<organism evidence="1 2">
    <name type="scientific">Chloebia gouldiae</name>
    <name type="common">Gouldian finch</name>
    <name type="synonym">Erythrura gouldiae</name>
    <dbReference type="NCBI Taxonomy" id="44316"/>
    <lineage>
        <taxon>Eukaryota</taxon>
        <taxon>Metazoa</taxon>
        <taxon>Chordata</taxon>
        <taxon>Craniata</taxon>
        <taxon>Vertebrata</taxon>
        <taxon>Euteleostomi</taxon>
        <taxon>Archelosauria</taxon>
        <taxon>Archosauria</taxon>
        <taxon>Dinosauria</taxon>
        <taxon>Saurischia</taxon>
        <taxon>Theropoda</taxon>
        <taxon>Coelurosauria</taxon>
        <taxon>Aves</taxon>
        <taxon>Neognathae</taxon>
        <taxon>Neoaves</taxon>
        <taxon>Telluraves</taxon>
        <taxon>Australaves</taxon>
        <taxon>Passeriformes</taxon>
        <taxon>Passeroidea</taxon>
        <taxon>Passeridae</taxon>
        <taxon>Chloebia</taxon>
    </lineage>
</organism>
<reference evidence="1 2" key="1">
    <citation type="journal article" date="2018" name="Proc. R. Soc. B">
        <title>A non-coding region near Follistatin controls head colour polymorphism in the Gouldian finch.</title>
        <authorList>
            <person name="Toomey M.B."/>
            <person name="Marques C.I."/>
            <person name="Andrade P."/>
            <person name="Araujo P.M."/>
            <person name="Sabatino S."/>
            <person name="Gazda M.A."/>
            <person name="Afonso S."/>
            <person name="Lopes R.J."/>
            <person name="Corbo J.C."/>
            <person name="Carneiro M."/>
        </authorList>
    </citation>
    <scope>NUCLEOTIDE SEQUENCE [LARGE SCALE GENOMIC DNA]</scope>
    <source>
        <strain evidence="1">Red01</strain>
        <tissue evidence="1">Muscle</tissue>
    </source>
</reference>
<keyword evidence="2" id="KW-1185">Reference proteome</keyword>
<name>A0A3L8Q402_CHLGU</name>
<gene>
    <name evidence="1" type="ORF">DV515_00020044</name>
</gene>
<proteinExistence type="predicted"/>
<accession>A0A3L8Q402</accession>
<dbReference type="AlphaFoldDB" id="A0A3L8Q402"/>
<feature type="non-terminal residue" evidence="1">
    <location>
        <position position="1"/>
    </location>
</feature>
<dbReference type="EMBL" id="QUSF01018083">
    <property type="protein sequence ID" value="RLV61782.1"/>
    <property type="molecule type" value="Genomic_DNA"/>
</dbReference>
<protein>
    <submittedName>
        <fullName evidence="1">Uncharacterized protein</fullName>
    </submittedName>
</protein>
<sequence length="86" mass="8869">GGLGSCPQGEGVWVPFTRVRGFGLPSPGLPLPTASQSCLGALDQKIRGVLAGSTHNPRLKAPPPHSDPELLGVLAPVPKARGLWTK</sequence>
<comment type="caution">
    <text evidence="1">The sequence shown here is derived from an EMBL/GenBank/DDBJ whole genome shotgun (WGS) entry which is preliminary data.</text>
</comment>
<evidence type="ECO:0000313" key="1">
    <source>
        <dbReference type="EMBL" id="RLV61782.1"/>
    </source>
</evidence>
<evidence type="ECO:0000313" key="2">
    <source>
        <dbReference type="Proteomes" id="UP000276834"/>
    </source>
</evidence>
<dbReference type="Proteomes" id="UP000276834">
    <property type="component" value="Unassembled WGS sequence"/>
</dbReference>